<dbReference type="AlphaFoldDB" id="A0A2P8H3G5"/>
<evidence type="ECO:0000256" key="1">
    <source>
        <dbReference type="ARBA" id="ARBA00005417"/>
    </source>
</evidence>
<protein>
    <submittedName>
        <fullName evidence="6">Iron complex transport system ATP-binding protein</fullName>
    </submittedName>
</protein>
<organism evidence="6 7">
    <name type="scientific">Planomicrobium soli</name>
    <dbReference type="NCBI Taxonomy" id="1176648"/>
    <lineage>
        <taxon>Bacteria</taxon>
        <taxon>Bacillati</taxon>
        <taxon>Bacillota</taxon>
        <taxon>Bacilli</taxon>
        <taxon>Bacillales</taxon>
        <taxon>Caryophanaceae</taxon>
        <taxon>Planomicrobium</taxon>
    </lineage>
</organism>
<dbReference type="InterPro" id="IPR003593">
    <property type="entry name" value="AAA+_ATPase"/>
</dbReference>
<dbReference type="GO" id="GO:0042626">
    <property type="term" value="F:ATPase-coupled transmembrane transporter activity"/>
    <property type="evidence" value="ECO:0007669"/>
    <property type="project" value="TreeGrafter"/>
</dbReference>
<dbReference type="EMBL" id="PYAT01000004">
    <property type="protein sequence ID" value="PSL40764.1"/>
    <property type="molecule type" value="Genomic_DNA"/>
</dbReference>
<gene>
    <name evidence="6" type="ORF">B0H99_104226</name>
</gene>
<accession>A0A2P8H3G5</accession>
<dbReference type="PROSITE" id="PS50893">
    <property type="entry name" value="ABC_TRANSPORTER_2"/>
    <property type="match status" value="1"/>
</dbReference>
<sequence length="267" mass="29981">MKILDLENISRRRGDKTLLKNVNWQIEQGEHWILYGMNGAGKTSLLDLINAYFFPTQGKISVLGMEFGKTYLAEKLRKQIGFVSSSLQHKIPPSDNAYEVVLSGAFASIGLFEETTAEMDKRGVEILKKLGCLDYANRPYETLSQGEKQRVLIGRALMAEPALLVLDEPTNGLDFIAREELLEAIERITKQPDAPTVIYVTHHIEEILPVFDKTLLLKDGEVFASGNMEELITSEGLSKFFEIPVTVMWHNNRPLLSKAIGNEITAK</sequence>
<keyword evidence="2" id="KW-0813">Transport</keyword>
<dbReference type="PANTHER" id="PTHR43553">
    <property type="entry name" value="HEAVY METAL TRANSPORTER"/>
    <property type="match status" value="1"/>
</dbReference>
<comment type="similarity">
    <text evidence="1">Belongs to the ABC transporter superfamily.</text>
</comment>
<dbReference type="SUPFAM" id="SSF52540">
    <property type="entry name" value="P-loop containing nucleoside triphosphate hydrolases"/>
    <property type="match status" value="1"/>
</dbReference>
<dbReference type="OrthoDB" id="9789994at2"/>
<proteinExistence type="inferred from homology"/>
<evidence type="ECO:0000313" key="6">
    <source>
        <dbReference type="EMBL" id="PSL40764.1"/>
    </source>
</evidence>
<dbReference type="InterPro" id="IPR050095">
    <property type="entry name" value="ECF_ABC_transporter_ATP-bd"/>
</dbReference>
<evidence type="ECO:0000259" key="5">
    <source>
        <dbReference type="PROSITE" id="PS50893"/>
    </source>
</evidence>
<dbReference type="InterPro" id="IPR027417">
    <property type="entry name" value="P-loop_NTPase"/>
</dbReference>
<dbReference type="Pfam" id="PF00005">
    <property type="entry name" value="ABC_tran"/>
    <property type="match status" value="1"/>
</dbReference>
<dbReference type="PANTHER" id="PTHR43553:SF3">
    <property type="entry name" value="ABC TRANSPORTER ATP-BINDING PROTEIN MODF"/>
    <property type="match status" value="1"/>
</dbReference>
<evidence type="ECO:0000256" key="4">
    <source>
        <dbReference type="ARBA" id="ARBA00022840"/>
    </source>
</evidence>
<dbReference type="InterPro" id="IPR003439">
    <property type="entry name" value="ABC_transporter-like_ATP-bd"/>
</dbReference>
<evidence type="ECO:0000313" key="7">
    <source>
        <dbReference type="Proteomes" id="UP000242682"/>
    </source>
</evidence>
<dbReference type="GO" id="GO:0016887">
    <property type="term" value="F:ATP hydrolysis activity"/>
    <property type="evidence" value="ECO:0007669"/>
    <property type="project" value="InterPro"/>
</dbReference>
<dbReference type="PROSITE" id="PS00211">
    <property type="entry name" value="ABC_TRANSPORTER_1"/>
    <property type="match status" value="1"/>
</dbReference>
<comment type="caution">
    <text evidence="6">The sequence shown here is derived from an EMBL/GenBank/DDBJ whole genome shotgun (WGS) entry which is preliminary data.</text>
</comment>
<feature type="domain" description="ABC transporter" evidence="5">
    <location>
        <begin position="4"/>
        <end position="244"/>
    </location>
</feature>
<keyword evidence="4 6" id="KW-0067">ATP-binding</keyword>
<reference evidence="6 7" key="1">
    <citation type="submission" date="2018-03" db="EMBL/GenBank/DDBJ databases">
        <title>Genomic Encyclopedia of Type Strains, Phase III (KMG-III): the genomes of soil and plant-associated and newly described type strains.</title>
        <authorList>
            <person name="Whitman W."/>
        </authorList>
    </citation>
    <scope>NUCLEOTIDE SEQUENCE [LARGE SCALE GENOMIC DNA]</scope>
    <source>
        <strain evidence="6 7">CGMCC 1.12259</strain>
    </source>
</reference>
<name>A0A2P8H3G5_9BACL</name>
<evidence type="ECO:0000256" key="2">
    <source>
        <dbReference type="ARBA" id="ARBA00022448"/>
    </source>
</evidence>
<dbReference type="GO" id="GO:0005524">
    <property type="term" value="F:ATP binding"/>
    <property type="evidence" value="ECO:0007669"/>
    <property type="project" value="UniProtKB-KW"/>
</dbReference>
<dbReference type="SMART" id="SM00382">
    <property type="entry name" value="AAA"/>
    <property type="match status" value="1"/>
</dbReference>
<dbReference type="GO" id="GO:0043190">
    <property type="term" value="C:ATP-binding cassette (ABC) transporter complex"/>
    <property type="evidence" value="ECO:0007669"/>
    <property type="project" value="TreeGrafter"/>
</dbReference>
<keyword evidence="7" id="KW-1185">Reference proteome</keyword>
<evidence type="ECO:0000256" key="3">
    <source>
        <dbReference type="ARBA" id="ARBA00022741"/>
    </source>
</evidence>
<dbReference type="Gene3D" id="3.40.50.300">
    <property type="entry name" value="P-loop containing nucleotide triphosphate hydrolases"/>
    <property type="match status" value="1"/>
</dbReference>
<dbReference type="Proteomes" id="UP000242682">
    <property type="component" value="Unassembled WGS sequence"/>
</dbReference>
<dbReference type="InterPro" id="IPR017871">
    <property type="entry name" value="ABC_transporter-like_CS"/>
</dbReference>
<keyword evidence="3" id="KW-0547">Nucleotide-binding</keyword>
<dbReference type="RefSeq" id="WP_106532975.1">
    <property type="nucleotide sequence ID" value="NZ_PYAT01000004.1"/>
</dbReference>